<dbReference type="Proteomes" id="UP000838878">
    <property type="component" value="Chromosome 14"/>
</dbReference>
<proteinExistence type="inferred from homology"/>
<dbReference type="InterPro" id="IPR052221">
    <property type="entry name" value="SLC35F_Transporter"/>
</dbReference>
<dbReference type="OrthoDB" id="429955at2759"/>
<accession>A0A8J9YB36</accession>
<evidence type="ECO:0000256" key="4">
    <source>
        <dbReference type="ARBA" id="ARBA00022692"/>
    </source>
</evidence>
<keyword evidence="3" id="KW-0813">Transport</keyword>
<dbReference type="EMBL" id="OV170234">
    <property type="protein sequence ID" value="CAH0719881.1"/>
    <property type="molecule type" value="Genomic_DNA"/>
</dbReference>
<comment type="similarity">
    <text evidence="2">Belongs to the SLC35F solute transporter family.</text>
</comment>
<evidence type="ECO:0000256" key="6">
    <source>
        <dbReference type="ARBA" id="ARBA00023136"/>
    </source>
</evidence>
<keyword evidence="5 8" id="KW-1133">Transmembrane helix</keyword>
<dbReference type="GO" id="GO:0016020">
    <property type="term" value="C:membrane"/>
    <property type="evidence" value="ECO:0007669"/>
    <property type="project" value="UniProtKB-SubCell"/>
</dbReference>
<keyword evidence="10" id="KW-1185">Reference proteome</keyword>
<sequence>MENVNISEKLENYFSELGRWKIWRGIILGQILSLLLSSKCIITTILQSATWQFPTTGQLVIPYIVLFILFTPSLLCTGPKKILQKWWLVLIACVLDVEANWLGVGAALVGGAWRGQRLGVAHVAGATLGLMAVVCVVWADVEGAPTDGKNQLVGDMLCLGGSLLYAMVTVLQEIMLKTHSCAEYLALLGFIGSVLSCSQTFFLEFSELMSFAWYEIGTIVQLGSYCGVQTVFQILQSFMLRDAGAIILHLSFLSADYYTVIAGMYIFQFKFHALYFLSYLLAMIGVFLFTSRPTSPPPLPVLPQLINDSMQSQDNVSMEYTVPTLDCIPLSEGLEPPISRDTTFTSFLGGPHTTVASMPNGTVTFGHANGINGESKEPNEN</sequence>
<feature type="transmembrane region" description="Helical" evidence="8">
    <location>
        <begin position="211"/>
        <end position="232"/>
    </location>
</feature>
<keyword evidence="6 8" id="KW-0472">Membrane</keyword>
<feature type="non-terminal residue" evidence="9">
    <location>
        <position position="381"/>
    </location>
</feature>
<gene>
    <name evidence="9" type="ORF">BINO364_LOCUS6173</name>
</gene>
<dbReference type="AlphaFoldDB" id="A0A8J9YB36"/>
<comment type="function">
    <text evidence="7">Putative solute transporter.</text>
</comment>
<dbReference type="InterPro" id="IPR009262">
    <property type="entry name" value="SLC35_F1/F2/F6"/>
</dbReference>
<feature type="transmembrane region" description="Helical" evidence="8">
    <location>
        <begin position="22"/>
        <end position="46"/>
    </location>
</feature>
<dbReference type="PANTHER" id="PTHR14233">
    <property type="entry name" value="DUF914-RELATED"/>
    <property type="match status" value="1"/>
</dbReference>
<organism evidence="9 10">
    <name type="scientific">Brenthis ino</name>
    <name type="common">lesser marbled fritillary</name>
    <dbReference type="NCBI Taxonomy" id="405034"/>
    <lineage>
        <taxon>Eukaryota</taxon>
        <taxon>Metazoa</taxon>
        <taxon>Ecdysozoa</taxon>
        <taxon>Arthropoda</taxon>
        <taxon>Hexapoda</taxon>
        <taxon>Insecta</taxon>
        <taxon>Pterygota</taxon>
        <taxon>Neoptera</taxon>
        <taxon>Endopterygota</taxon>
        <taxon>Lepidoptera</taxon>
        <taxon>Glossata</taxon>
        <taxon>Ditrysia</taxon>
        <taxon>Papilionoidea</taxon>
        <taxon>Nymphalidae</taxon>
        <taxon>Heliconiinae</taxon>
        <taxon>Argynnini</taxon>
        <taxon>Brenthis</taxon>
    </lineage>
</organism>
<evidence type="ECO:0000256" key="1">
    <source>
        <dbReference type="ARBA" id="ARBA00004141"/>
    </source>
</evidence>
<feature type="transmembrane region" description="Helical" evidence="8">
    <location>
        <begin position="184"/>
        <end position="205"/>
    </location>
</feature>
<evidence type="ECO:0000256" key="5">
    <source>
        <dbReference type="ARBA" id="ARBA00022989"/>
    </source>
</evidence>
<evidence type="ECO:0000256" key="2">
    <source>
        <dbReference type="ARBA" id="ARBA00007863"/>
    </source>
</evidence>
<feature type="transmembrane region" description="Helical" evidence="8">
    <location>
        <begin position="244"/>
        <end position="267"/>
    </location>
</feature>
<feature type="transmembrane region" description="Helical" evidence="8">
    <location>
        <begin position="58"/>
        <end position="75"/>
    </location>
</feature>
<dbReference type="GO" id="GO:0022857">
    <property type="term" value="F:transmembrane transporter activity"/>
    <property type="evidence" value="ECO:0007669"/>
    <property type="project" value="InterPro"/>
</dbReference>
<evidence type="ECO:0000256" key="3">
    <source>
        <dbReference type="ARBA" id="ARBA00022448"/>
    </source>
</evidence>
<name>A0A8J9YB36_9NEOP</name>
<comment type="subcellular location">
    <subcellularLocation>
        <location evidence="1">Membrane</location>
        <topology evidence="1">Multi-pass membrane protein</topology>
    </subcellularLocation>
</comment>
<feature type="transmembrane region" description="Helical" evidence="8">
    <location>
        <begin position="151"/>
        <end position="172"/>
    </location>
</feature>
<evidence type="ECO:0000313" key="9">
    <source>
        <dbReference type="EMBL" id="CAH0719881.1"/>
    </source>
</evidence>
<feature type="transmembrane region" description="Helical" evidence="8">
    <location>
        <begin position="87"/>
        <end position="113"/>
    </location>
</feature>
<dbReference type="PANTHER" id="PTHR14233:SF4">
    <property type="entry name" value="SOLUTE CARRIER FAMILY 35 MEMBER F2"/>
    <property type="match status" value="1"/>
</dbReference>
<feature type="transmembrane region" description="Helical" evidence="8">
    <location>
        <begin position="273"/>
        <end position="290"/>
    </location>
</feature>
<dbReference type="Pfam" id="PF06027">
    <property type="entry name" value="SLC35F"/>
    <property type="match status" value="2"/>
</dbReference>
<evidence type="ECO:0008006" key="11">
    <source>
        <dbReference type="Google" id="ProtNLM"/>
    </source>
</evidence>
<protein>
    <recommendedName>
        <fullName evidence="11">Solute carrier family 35 member F2</fullName>
    </recommendedName>
</protein>
<keyword evidence="4 8" id="KW-0812">Transmembrane</keyword>
<feature type="transmembrane region" description="Helical" evidence="8">
    <location>
        <begin position="120"/>
        <end position="139"/>
    </location>
</feature>
<evidence type="ECO:0000256" key="7">
    <source>
        <dbReference type="ARBA" id="ARBA00037727"/>
    </source>
</evidence>
<evidence type="ECO:0000313" key="10">
    <source>
        <dbReference type="Proteomes" id="UP000838878"/>
    </source>
</evidence>
<evidence type="ECO:0000256" key="8">
    <source>
        <dbReference type="SAM" id="Phobius"/>
    </source>
</evidence>
<reference evidence="9" key="1">
    <citation type="submission" date="2021-12" db="EMBL/GenBank/DDBJ databases">
        <authorList>
            <person name="Martin H S."/>
        </authorList>
    </citation>
    <scope>NUCLEOTIDE SEQUENCE</scope>
</reference>